<evidence type="ECO:0000256" key="9">
    <source>
        <dbReference type="SAM" id="MobiDB-lite"/>
    </source>
</evidence>
<organism evidence="11 12">
    <name type="scientific">Prunella himalayana</name>
    <dbReference type="NCBI Taxonomy" id="670356"/>
    <lineage>
        <taxon>Eukaryota</taxon>
        <taxon>Metazoa</taxon>
        <taxon>Chordata</taxon>
        <taxon>Craniata</taxon>
        <taxon>Vertebrata</taxon>
        <taxon>Euteleostomi</taxon>
        <taxon>Archelosauria</taxon>
        <taxon>Archosauria</taxon>
        <taxon>Dinosauria</taxon>
        <taxon>Saurischia</taxon>
        <taxon>Theropoda</taxon>
        <taxon>Coelurosauria</taxon>
        <taxon>Aves</taxon>
        <taxon>Neognathae</taxon>
        <taxon>Neoaves</taxon>
        <taxon>Telluraves</taxon>
        <taxon>Australaves</taxon>
        <taxon>Passeriformes</taxon>
        <taxon>Passeroidea</taxon>
        <taxon>Prunellidae</taxon>
        <taxon>Prunella</taxon>
    </lineage>
</organism>
<comment type="caution">
    <text evidence="11">The sequence shown here is derived from an EMBL/GenBank/DDBJ whole genome shotgun (WGS) entry which is preliminary data.</text>
</comment>
<dbReference type="OrthoDB" id="546450at2759"/>
<feature type="non-terminal residue" evidence="11">
    <location>
        <position position="102"/>
    </location>
</feature>
<evidence type="ECO:0000256" key="3">
    <source>
        <dbReference type="ARBA" id="ARBA00012050"/>
    </source>
</evidence>
<evidence type="ECO:0000256" key="2">
    <source>
        <dbReference type="ARBA" id="ARBA00004613"/>
    </source>
</evidence>
<name>A0A7K5R699_9PASE</name>
<keyword evidence="6" id="KW-0732">Signal</keyword>
<keyword evidence="5" id="KW-0964">Secreted</keyword>
<evidence type="ECO:0000313" key="12">
    <source>
        <dbReference type="Proteomes" id="UP000566454"/>
    </source>
</evidence>
<dbReference type="InterPro" id="IPR043504">
    <property type="entry name" value="Peptidase_S1_PA_chymotrypsin"/>
</dbReference>
<protein>
    <recommendedName>
        <fullName evidence="4">Acrosin</fullName>
        <ecNumber evidence="3">3.4.21.10</ecNumber>
    </recommendedName>
</protein>
<dbReference type="SUPFAM" id="SSF50494">
    <property type="entry name" value="Trypsin-like serine proteases"/>
    <property type="match status" value="1"/>
</dbReference>
<feature type="non-terminal residue" evidence="11">
    <location>
        <position position="1"/>
    </location>
</feature>
<dbReference type="PROSITE" id="PS00135">
    <property type="entry name" value="TRYPSIN_SER"/>
    <property type="match status" value="1"/>
</dbReference>
<evidence type="ECO:0000256" key="7">
    <source>
        <dbReference type="ARBA" id="ARBA00023157"/>
    </source>
</evidence>
<accession>A0A7K5R699</accession>
<dbReference type="GO" id="GO:0006508">
    <property type="term" value="P:proteolysis"/>
    <property type="evidence" value="ECO:0007669"/>
    <property type="project" value="InterPro"/>
</dbReference>
<dbReference type="InterPro" id="IPR009003">
    <property type="entry name" value="Peptidase_S1_PA"/>
</dbReference>
<keyword evidence="12" id="KW-1185">Reference proteome</keyword>
<evidence type="ECO:0000256" key="4">
    <source>
        <dbReference type="ARBA" id="ARBA00017161"/>
    </source>
</evidence>
<dbReference type="EMBL" id="VYZK01000755">
    <property type="protein sequence ID" value="NWT75226.1"/>
    <property type="molecule type" value="Genomic_DNA"/>
</dbReference>
<reference evidence="11 12" key="1">
    <citation type="submission" date="2019-09" db="EMBL/GenBank/DDBJ databases">
        <title>Bird 10,000 Genomes (B10K) Project - Family phase.</title>
        <authorList>
            <person name="Zhang G."/>
        </authorList>
    </citation>
    <scope>NUCLEOTIDE SEQUENCE [LARGE SCALE GENOMIC DNA]</scope>
    <source>
        <strain evidence="11">B10K-DU-013-18</strain>
        <tissue evidence="11">Muscle</tissue>
    </source>
</reference>
<dbReference type="FunFam" id="2.40.10.10:FF:000054">
    <property type="entry name" value="Complement C1r subcomponent"/>
    <property type="match status" value="1"/>
</dbReference>
<dbReference type="GO" id="GO:0007340">
    <property type="term" value="P:acrosome reaction"/>
    <property type="evidence" value="ECO:0007669"/>
    <property type="project" value="TreeGrafter"/>
</dbReference>
<gene>
    <name evidence="11" type="primary">Acr_7</name>
    <name evidence="11" type="ORF">PRUHIM_R12489</name>
</gene>
<dbReference type="Proteomes" id="UP000566454">
    <property type="component" value="Unassembled WGS sequence"/>
</dbReference>
<sequence>IHPRNLCAGYPHGGIDTCQGDSGGPLICKDNEADYFWLVGLNSWGRGCDRARHPGIYTSTQHFYNWILLQTGLSPAERAGPAPEPVVTSAPEQPLKPEKPEE</sequence>
<evidence type="ECO:0000256" key="5">
    <source>
        <dbReference type="ARBA" id="ARBA00022525"/>
    </source>
</evidence>
<dbReference type="GO" id="GO:0005576">
    <property type="term" value="C:extracellular region"/>
    <property type="evidence" value="ECO:0007669"/>
    <property type="project" value="UniProtKB-SubCell"/>
</dbReference>
<dbReference type="InterPro" id="IPR033116">
    <property type="entry name" value="TRYPSIN_SER"/>
</dbReference>
<feature type="region of interest" description="Disordered" evidence="9">
    <location>
        <begin position="75"/>
        <end position="102"/>
    </location>
</feature>
<keyword evidence="7" id="KW-1015">Disulfide bond</keyword>
<dbReference type="Gene3D" id="2.40.10.10">
    <property type="entry name" value="Trypsin-like serine proteases"/>
    <property type="match status" value="1"/>
</dbReference>
<keyword evidence="8" id="KW-0325">Glycoprotein</keyword>
<dbReference type="PROSITE" id="PS50240">
    <property type="entry name" value="TRYPSIN_DOM"/>
    <property type="match status" value="1"/>
</dbReference>
<evidence type="ECO:0000256" key="8">
    <source>
        <dbReference type="ARBA" id="ARBA00023180"/>
    </source>
</evidence>
<proteinExistence type="predicted"/>
<evidence type="ECO:0000313" key="11">
    <source>
        <dbReference type="EMBL" id="NWT75226.1"/>
    </source>
</evidence>
<feature type="domain" description="Peptidase S1" evidence="10">
    <location>
        <begin position="1"/>
        <end position="72"/>
    </location>
</feature>
<evidence type="ECO:0000256" key="1">
    <source>
        <dbReference type="ARBA" id="ARBA00001656"/>
    </source>
</evidence>
<dbReference type="GO" id="GO:0004252">
    <property type="term" value="F:serine-type endopeptidase activity"/>
    <property type="evidence" value="ECO:0007669"/>
    <property type="project" value="InterPro"/>
</dbReference>
<dbReference type="InterPro" id="IPR001254">
    <property type="entry name" value="Trypsin_dom"/>
</dbReference>
<comment type="subcellular location">
    <subcellularLocation>
        <location evidence="2">Secreted</location>
    </subcellularLocation>
</comment>
<dbReference type="AlphaFoldDB" id="A0A7K5R699"/>
<dbReference type="PANTHER" id="PTHR24252:SF8">
    <property type="entry name" value="ACROSIN"/>
    <property type="match status" value="1"/>
</dbReference>
<evidence type="ECO:0000259" key="10">
    <source>
        <dbReference type="PROSITE" id="PS50240"/>
    </source>
</evidence>
<dbReference type="Pfam" id="PF00089">
    <property type="entry name" value="Trypsin"/>
    <property type="match status" value="1"/>
</dbReference>
<dbReference type="PANTHER" id="PTHR24252">
    <property type="entry name" value="ACROSIN-RELATED"/>
    <property type="match status" value="1"/>
</dbReference>
<dbReference type="EC" id="3.4.21.10" evidence="3"/>
<comment type="catalytic activity">
    <reaction evidence="1">
        <text>Preferential cleavage: Arg-|-Xaa, Lys-|-Xaa.</text>
        <dbReference type="EC" id="3.4.21.10"/>
    </reaction>
</comment>
<evidence type="ECO:0000256" key="6">
    <source>
        <dbReference type="ARBA" id="ARBA00022729"/>
    </source>
</evidence>